<comment type="caution">
    <text evidence="3">The sequence shown here is derived from an EMBL/GenBank/DDBJ whole genome shotgun (WGS) entry which is preliminary data.</text>
</comment>
<evidence type="ECO:0000313" key="3">
    <source>
        <dbReference type="EMBL" id="MBL3654559.1"/>
    </source>
</evidence>
<proteinExistence type="inferred from homology"/>
<protein>
    <recommendedName>
        <fullName evidence="2">UPF0102 protein JL102_00335</fullName>
    </recommendedName>
</protein>
<dbReference type="Pfam" id="PF02021">
    <property type="entry name" value="UPF0102"/>
    <property type="match status" value="1"/>
</dbReference>
<dbReference type="NCBIfam" id="TIGR00252">
    <property type="entry name" value="YraN family protein"/>
    <property type="match status" value="1"/>
</dbReference>
<dbReference type="Proteomes" id="UP000659388">
    <property type="component" value="Unassembled WGS sequence"/>
</dbReference>
<reference evidence="3" key="1">
    <citation type="submission" date="2021-01" db="EMBL/GenBank/DDBJ databases">
        <title>Fulvivirga kasyanovii gen. nov., sp nov., a novel member of the phylum Bacteroidetes isolated from seawater in a mussel farm.</title>
        <authorList>
            <person name="Zhao L.-H."/>
            <person name="Wang Z.-J."/>
        </authorList>
    </citation>
    <scope>NUCLEOTIDE SEQUENCE</scope>
    <source>
        <strain evidence="3">2943</strain>
    </source>
</reference>
<sequence>MNNINTKAKTGREGEDAAVNYLICKGYEILERNYRYRRSEVDIIVKKDDIVIFVEVKTKSSTAYGYPEEAVNHIKVKKVTEAADHFTYERGWQKDIRFDIISYNNITKKIDHFIDAFY</sequence>
<dbReference type="PANTHER" id="PTHR34039:SF1">
    <property type="entry name" value="UPF0102 PROTEIN YRAN"/>
    <property type="match status" value="1"/>
</dbReference>
<dbReference type="GO" id="GO:0003676">
    <property type="term" value="F:nucleic acid binding"/>
    <property type="evidence" value="ECO:0007669"/>
    <property type="project" value="InterPro"/>
</dbReference>
<dbReference type="Gene3D" id="3.40.1350.10">
    <property type="match status" value="1"/>
</dbReference>
<evidence type="ECO:0000256" key="2">
    <source>
        <dbReference type="HAMAP-Rule" id="MF_00048"/>
    </source>
</evidence>
<dbReference type="AlphaFoldDB" id="A0A937F5C7"/>
<dbReference type="NCBIfam" id="NF009150">
    <property type="entry name" value="PRK12497.1-3"/>
    <property type="match status" value="1"/>
</dbReference>
<dbReference type="InterPro" id="IPR003509">
    <property type="entry name" value="UPF0102_YraN-like"/>
</dbReference>
<dbReference type="CDD" id="cd20736">
    <property type="entry name" value="PoNe_Nuclease"/>
    <property type="match status" value="1"/>
</dbReference>
<dbReference type="SUPFAM" id="SSF52980">
    <property type="entry name" value="Restriction endonuclease-like"/>
    <property type="match status" value="1"/>
</dbReference>
<name>A0A937F5C7_9BACT</name>
<dbReference type="InterPro" id="IPR011335">
    <property type="entry name" value="Restrct_endonuc-II-like"/>
</dbReference>
<accession>A0A937F5C7</accession>
<dbReference type="HAMAP" id="MF_00048">
    <property type="entry name" value="UPF0102"/>
    <property type="match status" value="1"/>
</dbReference>
<dbReference type="InterPro" id="IPR011856">
    <property type="entry name" value="tRNA_endonuc-like_dom_sf"/>
</dbReference>
<dbReference type="RefSeq" id="WP_202241456.1">
    <property type="nucleotide sequence ID" value="NZ_JAESIY010000001.1"/>
</dbReference>
<comment type="similarity">
    <text evidence="1 2">Belongs to the UPF0102 family.</text>
</comment>
<evidence type="ECO:0000256" key="1">
    <source>
        <dbReference type="ARBA" id="ARBA00006738"/>
    </source>
</evidence>
<gene>
    <name evidence="3" type="ORF">JL102_00335</name>
</gene>
<evidence type="ECO:0000313" key="4">
    <source>
        <dbReference type="Proteomes" id="UP000659388"/>
    </source>
</evidence>
<dbReference type="EMBL" id="JAESIY010000001">
    <property type="protein sequence ID" value="MBL3654559.1"/>
    <property type="molecule type" value="Genomic_DNA"/>
</dbReference>
<organism evidence="3 4">
    <name type="scientific">Fulvivirga sediminis</name>
    <dbReference type="NCBI Taxonomy" id="2803949"/>
    <lineage>
        <taxon>Bacteria</taxon>
        <taxon>Pseudomonadati</taxon>
        <taxon>Bacteroidota</taxon>
        <taxon>Cytophagia</taxon>
        <taxon>Cytophagales</taxon>
        <taxon>Fulvivirgaceae</taxon>
        <taxon>Fulvivirga</taxon>
    </lineage>
</organism>
<keyword evidence="4" id="KW-1185">Reference proteome</keyword>
<dbReference type="PANTHER" id="PTHR34039">
    <property type="entry name" value="UPF0102 PROTEIN YRAN"/>
    <property type="match status" value="1"/>
</dbReference>